<dbReference type="EMBL" id="JAQHRD010000001">
    <property type="protein sequence ID" value="KAJ6446444.1"/>
    <property type="molecule type" value="Genomic_DNA"/>
</dbReference>
<dbReference type="InterPro" id="IPR006941">
    <property type="entry name" value="RNase_CAF1"/>
</dbReference>
<evidence type="ECO:0000256" key="1">
    <source>
        <dbReference type="ARBA" id="ARBA00008372"/>
    </source>
</evidence>
<dbReference type="GO" id="GO:0000175">
    <property type="term" value="F:3'-5'-RNA exonuclease activity"/>
    <property type="evidence" value="ECO:0007669"/>
    <property type="project" value="TreeGrafter"/>
</dbReference>
<dbReference type="InterPro" id="IPR036397">
    <property type="entry name" value="RNaseH_sf"/>
</dbReference>
<feature type="region of interest" description="Disordered" evidence="2">
    <location>
        <begin position="546"/>
        <end position="568"/>
    </location>
</feature>
<dbReference type="AlphaFoldDB" id="A0AB34G4N4"/>
<dbReference type="GO" id="GO:1990431">
    <property type="term" value="P:priRNA 3'-end processing"/>
    <property type="evidence" value="ECO:0007669"/>
    <property type="project" value="TreeGrafter"/>
</dbReference>
<dbReference type="Gene3D" id="3.30.420.10">
    <property type="entry name" value="Ribonuclease H-like superfamily/Ribonuclease H"/>
    <property type="match status" value="2"/>
</dbReference>
<protein>
    <submittedName>
        <fullName evidence="3">CAF1 family ribonuclease domain-containing protein</fullName>
    </submittedName>
</protein>
<organism evidence="3 4">
    <name type="scientific">Purpureocillium lavendulum</name>
    <dbReference type="NCBI Taxonomy" id="1247861"/>
    <lineage>
        <taxon>Eukaryota</taxon>
        <taxon>Fungi</taxon>
        <taxon>Dikarya</taxon>
        <taxon>Ascomycota</taxon>
        <taxon>Pezizomycotina</taxon>
        <taxon>Sordariomycetes</taxon>
        <taxon>Hypocreomycetidae</taxon>
        <taxon>Hypocreales</taxon>
        <taxon>Ophiocordycipitaceae</taxon>
        <taxon>Purpureocillium</taxon>
    </lineage>
</organism>
<dbReference type="InterPro" id="IPR051181">
    <property type="entry name" value="CAF1_poly(A)_ribonucleases"/>
</dbReference>
<dbReference type="GO" id="GO:1990432">
    <property type="term" value="P:siRNA 3'-end processing"/>
    <property type="evidence" value="ECO:0007669"/>
    <property type="project" value="TreeGrafter"/>
</dbReference>
<dbReference type="PANTHER" id="PTHR15092">
    <property type="entry name" value="POLY A -SPECIFIC RIBONUCLEASE/TARGET OF EGR1, MEMBER 1"/>
    <property type="match status" value="1"/>
</dbReference>
<evidence type="ECO:0000313" key="4">
    <source>
        <dbReference type="Proteomes" id="UP001163105"/>
    </source>
</evidence>
<dbReference type="PANTHER" id="PTHR15092:SF22">
    <property type="entry name" value="POLY(A)-SPECIFIC RIBONUCLEASE PNLDC1"/>
    <property type="match status" value="1"/>
</dbReference>
<name>A0AB34G4N4_9HYPO</name>
<dbReference type="GO" id="GO:0003723">
    <property type="term" value="F:RNA binding"/>
    <property type="evidence" value="ECO:0007669"/>
    <property type="project" value="TreeGrafter"/>
</dbReference>
<accession>A0AB34G4N4</accession>
<dbReference type="SUPFAM" id="SSF53098">
    <property type="entry name" value="Ribonuclease H-like"/>
    <property type="match status" value="1"/>
</dbReference>
<comment type="caution">
    <text evidence="3">The sequence shown here is derived from an EMBL/GenBank/DDBJ whole genome shotgun (WGS) entry which is preliminary data.</text>
</comment>
<gene>
    <name evidence="3" type="primary">PARN</name>
    <name evidence="3" type="ORF">O9K51_01217</name>
</gene>
<sequence>MDVTADNFWQLLPSMLEAIAAADYVAIDLEMTGVVVRDSASRGKMSLEQAYNRVRNAASTFSAVELGVTTMRFMNSSYQTQTFTVPISTIVPRETREDAQLAKLLDRKLTLSSNSLRFLVEHGFDMERALGGGVPYLSREELELVQQRFLGGGGVDCEKVDLAALSEFEAFFCGKLRTTLKEWLACAPKPGNVLEVPEPRGANLRRSTIALVNRIVADEFPQCRCWRQRTGDAMSIAVRDMEKSAEIEMRENRAKGACLAKNFGMSWIVEALIGFDGTSGYEAMASIVREKIAPSEDGQEEADQQKWHQLITKLGARPNNRVLVGHNLVWDLAFLYSMFIGPLPPTVGEFSATIRLTFPRVIDTKLFLHLAVDPNVVDETLEEVFLGLQRQAYPFIEAASDEWAFAQTGDNKGAAHRAGYDSYMTAVVFLKLCCRRTRVVKRALAAKRAGQQTATDPFAMLTATSWVDVVDDQLSAMDKFLKGDDIVIPSFDGDFFMLVRNRLRMSCAGVLVLNHVPPTIPSPRKRKPSSMAAAAAAAAAASSATAAAGRGASERGDNNNNNDDDDDVFAAKTPKAVHKPSDEEAALEMWGVIKGDLCDFMNAIYNFNNKLGQLGAMEEFRGLLDKLDKGMEDTRGKIGSYLAEARNM</sequence>
<proteinExistence type="inferred from homology"/>
<reference evidence="3" key="1">
    <citation type="submission" date="2023-01" db="EMBL/GenBank/DDBJ databases">
        <title>The growth and conidiation of Purpureocillium lavendulum are regulated by nitrogen source and histone H3K14 acetylation.</title>
        <authorList>
            <person name="Tang P."/>
            <person name="Han J."/>
            <person name="Zhang C."/>
            <person name="Tang P."/>
            <person name="Qi F."/>
            <person name="Zhang K."/>
            <person name="Liang L."/>
        </authorList>
    </citation>
    <scope>NUCLEOTIDE SEQUENCE</scope>
    <source>
        <strain evidence="3">YMF1.00683</strain>
    </source>
</reference>
<dbReference type="InterPro" id="IPR012337">
    <property type="entry name" value="RNaseH-like_sf"/>
</dbReference>
<dbReference type="GO" id="GO:0000289">
    <property type="term" value="P:nuclear-transcribed mRNA poly(A) tail shortening"/>
    <property type="evidence" value="ECO:0007669"/>
    <property type="project" value="TreeGrafter"/>
</dbReference>
<evidence type="ECO:0000256" key="2">
    <source>
        <dbReference type="SAM" id="MobiDB-lite"/>
    </source>
</evidence>
<evidence type="ECO:0000313" key="3">
    <source>
        <dbReference type="EMBL" id="KAJ6446444.1"/>
    </source>
</evidence>
<dbReference type="GO" id="GO:0005634">
    <property type="term" value="C:nucleus"/>
    <property type="evidence" value="ECO:0007669"/>
    <property type="project" value="TreeGrafter"/>
</dbReference>
<dbReference type="Pfam" id="PF04857">
    <property type="entry name" value="CAF1"/>
    <property type="match status" value="1"/>
</dbReference>
<comment type="similarity">
    <text evidence="1">Belongs to the CAF1 family.</text>
</comment>
<dbReference type="Proteomes" id="UP001163105">
    <property type="component" value="Unassembled WGS sequence"/>
</dbReference>
<keyword evidence="4" id="KW-1185">Reference proteome</keyword>